<dbReference type="Pfam" id="PF08031">
    <property type="entry name" value="BBE"/>
    <property type="match status" value="1"/>
</dbReference>
<dbReference type="GO" id="GO:0016491">
    <property type="term" value="F:oxidoreductase activity"/>
    <property type="evidence" value="ECO:0007669"/>
    <property type="project" value="InterPro"/>
</dbReference>
<dbReference type="InterPro" id="IPR012951">
    <property type="entry name" value="BBE"/>
</dbReference>
<dbReference type="InterPro" id="IPR016169">
    <property type="entry name" value="FAD-bd_PCMH_sub2"/>
</dbReference>
<reference evidence="2" key="1">
    <citation type="submission" date="2023-10" db="EMBL/GenBank/DDBJ databases">
        <authorList>
            <person name="Hackl T."/>
        </authorList>
    </citation>
    <scope>NUCLEOTIDE SEQUENCE</scope>
</reference>
<sequence>MGVTDASCGTTNGLASIHTVNVRQFAPKTYLSVFNKFDSFLKRYPDSRTSALILETFANDAPLAVPDDSTAYPWRDARGNFMIQMRWTGLDNPFGETANAFAKKLRADLVATSGYTDLSVYVSYAHGDETAEQKFGREKLPRLVTLKKEWDPENVFGYCNPLPSRYGE</sequence>
<feature type="domain" description="Berberine/berberine-like" evidence="1">
    <location>
        <begin position="120"/>
        <end position="158"/>
    </location>
</feature>
<name>A0AAI8VK68_9PEZI</name>
<keyword evidence="3" id="KW-1185">Reference proteome</keyword>
<dbReference type="EMBL" id="CAUWAG010000012">
    <property type="protein sequence ID" value="CAJ2509325.1"/>
    <property type="molecule type" value="Genomic_DNA"/>
</dbReference>
<protein>
    <submittedName>
        <fullName evidence="2">Uu.00g143510.m01.CDS01</fullName>
    </submittedName>
</protein>
<dbReference type="Gene3D" id="3.40.462.20">
    <property type="match status" value="1"/>
</dbReference>
<dbReference type="GO" id="GO:0050660">
    <property type="term" value="F:flavin adenine dinucleotide binding"/>
    <property type="evidence" value="ECO:0007669"/>
    <property type="project" value="InterPro"/>
</dbReference>
<dbReference type="Gene3D" id="3.30.465.10">
    <property type="match status" value="1"/>
</dbReference>
<accession>A0AAI8VK68</accession>
<proteinExistence type="predicted"/>
<evidence type="ECO:0000313" key="3">
    <source>
        <dbReference type="Proteomes" id="UP001295740"/>
    </source>
</evidence>
<dbReference type="Proteomes" id="UP001295740">
    <property type="component" value="Unassembled WGS sequence"/>
</dbReference>
<organism evidence="2 3">
    <name type="scientific">Anthostomella pinea</name>
    <dbReference type="NCBI Taxonomy" id="933095"/>
    <lineage>
        <taxon>Eukaryota</taxon>
        <taxon>Fungi</taxon>
        <taxon>Dikarya</taxon>
        <taxon>Ascomycota</taxon>
        <taxon>Pezizomycotina</taxon>
        <taxon>Sordariomycetes</taxon>
        <taxon>Xylariomycetidae</taxon>
        <taxon>Xylariales</taxon>
        <taxon>Xylariaceae</taxon>
        <taxon>Anthostomella</taxon>
    </lineage>
</organism>
<dbReference type="AlphaFoldDB" id="A0AAI8VK68"/>
<evidence type="ECO:0000313" key="2">
    <source>
        <dbReference type="EMBL" id="CAJ2509325.1"/>
    </source>
</evidence>
<evidence type="ECO:0000259" key="1">
    <source>
        <dbReference type="Pfam" id="PF08031"/>
    </source>
</evidence>
<comment type="caution">
    <text evidence="2">The sequence shown here is derived from an EMBL/GenBank/DDBJ whole genome shotgun (WGS) entry which is preliminary data.</text>
</comment>
<gene>
    <name evidence="2" type="ORF">KHLLAP_LOCUS9793</name>
</gene>